<keyword evidence="1" id="KW-0175">Coiled coil</keyword>
<evidence type="ECO:0000256" key="1">
    <source>
        <dbReference type="SAM" id="Coils"/>
    </source>
</evidence>
<dbReference type="Proteomes" id="UP001522905">
    <property type="component" value="Unassembled WGS sequence"/>
</dbReference>
<dbReference type="RefSeq" id="WP_248601469.1">
    <property type="nucleotide sequence ID" value="NZ_JAJIAO010000001.1"/>
</dbReference>
<evidence type="ECO:0008006" key="4">
    <source>
        <dbReference type="Google" id="ProtNLM"/>
    </source>
</evidence>
<reference evidence="2 3" key="1">
    <citation type="submission" date="2021-11" db="EMBL/GenBank/DDBJ databases">
        <title>Comparative genomics of bee honey and flower isolates.</title>
        <authorList>
            <person name="Bechtner J.D."/>
            <person name="Gallus M.K."/>
            <person name="Ehrmann M."/>
        </authorList>
    </citation>
    <scope>NUCLEOTIDE SEQUENCE [LARGE SCALE GENOMIC DNA]</scope>
    <source>
        <strain evidence="2 3">M161</strain>
    </source>
</reference>
<keyword evidence="3" id="KW-1185">Reference proteome</keyword>
<dbReference type="EMBL" id="JAJIAO010000001">
    <property type="protein sequence ID" value="MCK8624245.1"/>
    <property type="molecule type" value="Genomic_DNA"/>
</dbReference>
<proteinExistence type="predicted"/>
<feature type="coiled-coil region" evidence="1">
    <location>
        <begin position="44"/>
        <end position="78"/>
    </location>
</feature>
<sequence length="106" mass="12501">MNSFFKFSGISLAALGAYLFLKKESPKEFIYRSKNTLDENITDISNWNDKKQQLNDSVKNLNKEILKSKNTLNLVNKDIERFEFKIKPHIQKINEKVNELNHKFSH</sequence>
<accession>A0ABT0I088</accession>
<evidence type="ECO:0000313" key="2">
    <source>
        <dbReference type="EMBL" id="MCK8624245.1"/>
    </source>
</evidence>
<evidence type="ECO:0000313" key="3">
    <source>
        <dbReference type="Proteomes" id="UP001522905"/>
    </source>
</evidence>
<gene>
    <name evidence="2" type="ORF">LNP07_01725</name>
</gene>
<organism evidence="2 3">
    <name type="scientific">Apilactobacillus xinyiensis</name>
    <dbReference type="NCBI Taxonomy" id="2841032"/>
    <lineage>
        <taxon>Bacteria</taxon>
        <taxon>Bacillati</taxon>
        <taxon>Bacillota</taxon>
        <taxon>Bacilli</taxon>
        <taxon>Lactobacillales</taxon>
        <taxon>Lactobacillaceae</taxon>
        <taxon>Apilactobacillus</taxon>
    </lineage>
</organism>
<comment type="caution">
    <text evidence="2">The sequence shown here is derived from an EMBL/GenBank/DDBJ whole genome shotgun (WGS) entry which is preliminary data.</text>
</comment>
<protein>
    <recommendedName>
        <fullName evidence="4">Tropomyosin</fullName>
    </recommendedName>
</protein>
<name>A0ABT0I088_9LACO</name>